<evidence type="ECO:0000256" key="1">
    <source>
        <dbReference type="ARBA" id="ARBA00004123"/>
    </source>
</evidence>
<dbReference type="InterPro" id="IPR009057">
    <property type="entry name" value="Homeodomain-like_sf"/>
</dbReference>
<dbReference type="GO" id="GO:0005634">
    <property type="term" value="C:nucleus"/>
    <property type="evidence" value="ECO:0007669"/>
    <property type="project" value="UniProtKB-SubCell"/>
</dbReference>
<reference evidence="4" key="1">
    <citation type="submission" date="2022-08" db="UniProtKB">
        <authorList>
            <consortium name="EnsemblMetazoa"/>
        </authorList>
    </citation>
    <scope>IDENTIFICATION</scope>
    <source>
        <strain evidence="4">EBRO</strain>
    </source>
</reference>
<dbReference type="InterPro" id="IPR001356">
    <property type="entry name" value="HD"/>
</dbReference>
<feature type="region of interest" description="Disordered" evidence="3">
    <location>
        <begin position="124"/>
        <end position="203"/>
    </location>
</feature>
<keyword evidence="2" id="KW-0238">DNA-binding</keyword>
<dbReference type="PANTHER" id="PTHR24329">
    <property type="entry name" value="HOMEOBOX PROTEIN ARISTALESS"/>
    <property type="match status" value="1"/>
</dbReference>
<dbReference type="InterPro" id="IPR003654">
    <property type="entry name" value="OAR_dom"/>
</dbReference>
<dbReference type="VEuPathDB" id="VectorBase:AATE005232"/>
<dbReference type="GO" id="GO:0000981">
    <property type="term" value="F:DNA-binding transcription factor activity, RNA polymerase II-specific"/>
    <property type="evidence" value="ECO:0007669"/>
    <property type="project" value="TreeGrafter"/>
</dbReference>
<dbReference type="PROSITE" id="PS50803">
    <property type="entry name" value="OAR"/>
    <property type="match status" value="1"/>
</dbReference>
<evidence type="ECO:0000256" key="2">
    <source>
        <dbReference type="PROSITE-ProRule" id="PRU00108"/>
    </source>
</evidence>
<dbReference type="GO" id="GO:0000977">
    <property type="term" value="F:RNA polymerase II transcription regulatory region sequence-specific DNA binding"/>
    <property type="evidence" value="ECO:0007669"/>
    <property type="project" value="TreeGrafter"/>
</dbReference>
<feature type="compositionally biased region" description="Pro residues" evidence="3">
    <location>
        <begin position="151"/>
        <end position="188"/>
    </location>
</feature>
<dbReference type="CDD" id="cd00086">
    <property type="entry name" value="homeodomain"/>
    <property type="match status" value="1"/>
</dbReference>
<protein>
    <submittedName>
        <fullName evidence="4">Uncharacterized protein</fullName>
    </submittedName>
</protein>
<keyword evidence="2" id="KW-0539">Nucleus</keyword>
<dbReference type="STRING" id="41427.A0A182ITL1"/>
<dbReference type="EnsemblMetazoa" id="AATE005232-RA">
    <property type="protein sequence ID" value="AATE005232-PA.1"/>
    <property type="gene ID" value="AATE005232"/>
</dbReference>
<dbReference type="InterPro" id="IPR050649">
    <property type="entry name" value="Paired_Homeobox_TFs"/>
</dbReference>
<name>A0A182ITL1_ANOAO</name>
<accession>A0A182ITL1</accession>
<keyword evidence="2" id="KW-0371">Homeobox</keyword>
<evidence type="ECO:0000313" key="4">
    <source>
        <dbReference type="EnsemblMetazoa" id="AATE005232-PA.1"/>
    </source>
</evidence>
<dbReference type="PANTHER" id="PTHR24329:SF579">
    <property type="entry name" value="HOMEOBOX PROTEIN ARISTALESS"/>
    <property type="match status" value="1"/>
</dbReference>
<dbReference type="SUPFAM" id="SSF46689">
    <property type="entry name" value="Homeodomain-like"/>
    <property type="match status" value="1"/>
</dbReference>
<dbReference type="Pfam" id="PF03826">
    <property type="entry name" value="OAR"/>
    <property type="match status" value="1"/>
</dbReference>
<sequence length="230" mass="24379">MTRAAVWFQNRRAKWRKQEKVGPQGHPYNPYLAGAAQVPSATVVAPSLPPNPFSHLGFNLRKPFDAASLAAFRYPSLGASHVLPSAYFNQFHRAPPPPLLPPGVGSLYTPSASFQTLLANISAAQRGPPVPMPPKPTHGTDYMSPGGPGMPSGPVPPSPTSPPISPTALPPVMPVPQAALPPPPPPPTGSASPPQADRRTSSIAALRLKAREHELRLEMLRQNGHSDILS</sequence>
<proteinExistence type="predicted"/>
<comment type="subcellular location">
    <subcellularLocation>
        <location evidence="1 2">Nucleus</location>
    </subcellularLocation>
</comment>
<dbReference type="PROSITE" id="PS50071">
    <property type="entry name" value="HOMEOBOX_2"/>
    <property type="match status" value="1"/>
</dbReference>
<dbReference type="Gene3D" id="1.10.10.60">
    <property type="entry name" value="Homeodomain-like"/>
    <property type="match status" value="1"/>
</dbReference>
<feature type="DNA-binding region" description="Homeobox" evidence="2">
    <location>
        <begin position="3"/>
        <end position="19"/>
    </location>
</feature>
<evidence type="ECO:0000256" key="3">
    <source>
        <dbReference type="SAM" id="MobiDB-lite"/>
    </source>
</evidence>
<organism evidence="4">
    <name type="scientific">Anopheles atroparvus</name>
    <name type="common">European mosquito</name>
    <dbReference type="NCBI Taxonomy" id="41427"/>
    <lineage>
        <taxon>Eukaryota</taxon>
        <taxon>Metazoa</taxon>
        <taxon>Ecdysozoa</taxon>
        <taxon>Arthropoda</taxon>
        <taxon>Hexapoda</taxon>
        <taxon>Insecta</taxon>
        <taxon>Pterygota</taxon>
        <taxon>Neoptera</taxon>
        <taxon>Endopterygota</taxon>
        <taxon>Diptera</taxon>
        <taxon>Nematocera</taxon>
        <taxon>Culicoidea</taxon>
        <taxon>Culicidae</taxon>
        <taxon>Anophelinae</taxon>
        <taxon>Anopheles</taxon>
    </lineage>
</organism>
<dbReference type="AlphaFoldDB" id="A0A182ITL1"/>